<organism evidence="1 2">
    <name type="scientific">Anaerococcus cruorum</name>
    <dbReference type="NCBI Taxonomy" id="3115617"/>
    <lineage>
        <taxon>Bacteria</taxon>
        <taxon>Bacillati</taxon>
        <taxon>Bacillota</taxon>
        <taxon>Tissierellia</taxon>
        <taxon>Tissierellales</taxon>
        <taxon>Peptoniphilaceae</taxon>
        <taxon>Anaerococcus</taxon>
    </lineage>
</organism>
<evidence type="ECO:0000313" key="1">
    <source>
        <dbReference type="EMBL" id="MFO3716121.1"/>
    </source>
</evidence>
<name>A0ABW9MWD3_9FIRM</name>
<protein>
    <recommendedName>
        <fullName evidence="3">Chloramphenicol resistance protein</fullName>
    </recommendedName>
</protein>
<reference evidence="1 2" key="1">
    <citation type="journal article" date="2025" name="Anaerobe">
        <title>Description of Anaerococcus kampingiae sp. nov., Anaerococcus groningensis sp. nov., Anaerococcus martiniensis sp. nov., and Anaerococcus cruorum sp. nov., isolated from human clinical specimens.</title>
        <authorList>
            <person name="Boiten K.E."/>
            <person name="Meijer J."/>
            <person name="van Wezel E.M."/>
            <person name="Veloo A.C.M."/>
        </authorList>
    </citation>
    <scope>NUCLEOTIDE SEQUENCE [LARGE SCALE GENOMIC DNA]</scope>
    <source>
        <strain evidence="1 2">ENR1039</strain>
    </source>
</reference>
<dbReference type="EMBL" id="JBGMEH010000006">
    <property type="protein sequence ID" value="MFO3716121.1"/>
    <property type="molecule type" value="Genomic_DNA"/>
</dbReference>
<sequence length="142" mass="16685">MKSIIESIRDYFLTCPYLKDDARLNIDFLGDDYIEYGIYTEPTVPVLKKYVDGDELKQFNFIFAIRSPMSGDLITQLENSAFFDNLIEWVQLQNKNKNFPEIEGNRYPIKMEINNNGYISSNNTDNAVYQIQMSLKYMEVYV</sequence>
<evidence type="ECO:0000313" key="2">
    <source>
        <dbReference type="Proteomes" id="UP001638015"/>
    </source>
</evidence>
<dbReference type="RefSeq" id="WP_410032856.1">
    <property type="nucleotide sequence ID" value="NZ_JBGMEH010000006.1"/>
</dbReference>
<comment type="caution">
    <text evidence="1">The sequence shown here is derived from an EMBL/GenBank/DDBJ whole genome shotgun (WGS) entry which is preliminary data.</text>
</comment>
<accession>A0ABW9MWD3</accession>
<keyword evidence="2" id="KW-1185">Reference proteome</keyword>
<dbReference type="Proteomes" id="UP001638015">
    <property type="component" value="Unassembled WGS sequence"/>
</dbReference>
<gene>
    <name evidence="1" type="ORF">ACCQ40_04885</name>
</gene>
<evidence type="ECO:0008006" key="3">
    <source>
        <dbReference type="Google" id="ProtNLM"/>
    </source>
</evidence>
<proteinExistence type="predicted"/>